<organism evidence="2 3">
    <name type="scientific">Helicobacter aurati</name>
    <dbReference type="NCBI Taxonomy" id="137778"/>
    <lineage>
        <taxon>Bacteria</taxon>
        <taxon>Pseudomonadati</taxon>
        <taxon>Campylobacterota</taxon>
        <taxon>Epsilonproteobacteria</taxon>
        <taxon>Campylobacterales</taxon>
        <taxon>Helicobacteraceae</taxon>
        <taxon>Helicobacter</taxon>
    </lineage>
</organism>
<evidence type="ECO:0000259" key="1">
    <source>
        <dbReference type="Pfam" id="PF00534"/>
    </source>
</evidence>
<feature type="domain" description="Glycosyl transferase family 1" evidence="1">
    <location>
        <begin position="186"/>
        <end position="352"/>
    </location>
</feature>
<protein>
    <submittedName>
        <fullName evidence="2">Glycosyltransferase family 4 protein</fullName>
    </submittedName>
</protein>
<dbReference type="RefSeq" id="WP_104762688.1">
    <property type="nucleotide sequence ID" value="NZ_FZPM01000006.1"/>
</dbReference>
<reference evidence="2 3" key="1">
    <citation type="submission" date="2018-04" db="EMBL/GenBank/DDBJ databases">
        <title>Novel Campyloabacter and Helicobacter Species and Strains.</title>
        <authorList>
            <person name="Mannion A.J."/>
            <person name="Shen Z."/>
            <person name="Fox J.G."/>
        </authorList>
    </citation>
    <scope>NUCLEOTIDE SEQUENCE [LARGE SCALE GENOMIC DNA]</scope>
    <source>
        <strain evidence="2 3">MIT 97-5075</strain>
    </source>
</reference>
<dbReference type="PANTHER" id="PTHR12526">
    <property type="entry name" value="GLYCOSYLTRANSFERASE"/>
    <property type="match status" value="1"/>
</dbReference>
<evidence type="ECO:0000313" key="3">
    <source>
        <dbReference type="Proteomes" id="UP000256424"/>
    </source>
</evidence>
<proteinExistence type="predicted"/>
<sequence length="373" mass="42978">MEEYVHLFITAKDITESGGGERVGINLANALQENKSQKCKVTIISFYRANPEPIYPLHKDIQVIYLHCGKVSRQPLIKLFYKTIHRFFLSIKICLMLTKWKQDSQSIKLLANDGLFIPFFKVKGITYLRLWHMRAPKNARLTLRLFDILIILSRKEYDVWTTYHNTIKVIPNFLAWIPTKLRSPQKSKKRILSIGSMGKGDIKGFFRLVTIAKILQEMCLKDSCKLLENWEWVIIGNGILKQPLQRKIQSLGLESFVRIEDFRTDIESSYIASDICCLTSYSEGFSMVLLEASFFGLALVAFDICSGPSDVIVHEKSGFLIPDNDVEDFANKLLILMKDSLLLESMGQYAREYVSSKFSKEEILPLWLELLQK</sequence>
<dbReference type="OrthoDB" id="6286688at2"/>
<dbReference type="Proteomes" id="UP000256424">
    <property type="component" value="Unassembled WGS sequence"/>
</dbReference>
<keyword evidence="2" id="KW-0808">Transferase</keyword>
<keyword evidence="3" id="KW-1185">Reference proteome</keyword>
<dbReference type="SUPFAM" id="SSF53756">
    <property type="entry name" value="UDP-Glycosyltransferase/glycogen phosphorylase"/>
    <property type="match status" value="1"/>
</dbReference>
<gene>
    <name evidence="2" type="ORF">CQA66_02785</name>
</gene>
<evidence type="ECO:0000313" key="2">
    <source>
        <dbReference type="EMBL" id="RDU73163.1"/>
    </source>
</evidence>
<dbReference type="GO" id="GO:0016757">
    <property type="term" value="F:glycosyltransferase activity"/>
    <property type="evidence" value="ECO:0007669"/>
    <property type="project" value="InterPro"/>
</dbReference>
<name>A0A3D8J6Q4_9HELI</name>
<dbReference type="Gene3D" id="3.40.50.2000">
    <property type="entry name" value="Glycogen Phosphorylase B"/>
    <property type="match status" value="2"/>
</dbReference>
<dbReference type="PANTHER" id="PTHR12526:SF630">
    <property type="entry name" value="GLYCOSYLTRANSFERASE"/>
    <property type="match status" value="1"/>
</dbReference>
<comment type="caution">
    <text evidence="2">The sequence shown here is derived from an EMBL/GenBank/DDBJ whole genome shotgun (WGS) entry which is preliminary data.</text>
</comment>
<dbReference type="AlphaFoldDB" id="A0A3D8J6Q4"/>
<accession>A0A3D8J6Q4</accession>
<dbReference type="InterPro" id="IPR001296">
    <property type="entry name" value="Glyco_trans_1"/>
</dbReference>
<dbReference type="EMBL" id="NXLW01000003">
    <property type="protein sequence ID" value="RDU73163.1"/>
    <property type="molecule type" value="Genomic_DNA"/>
</dbReference>
<dbReference type="Pfam" id="PF00534">
    <property type="entry name" value="Glycos_transf_1"/>
    <property type="match status" value="1"/>
</dbReference>